<dbReference type="Pfam" id="PF07696">
    <property type="entry name" value="7TMR-DISMED2"/>
    <property type="match status" value="1"/>
</dbReference>
<dbReference type="Gene3D" id="2.60.40.2380">
    <property type="match status" value="1"/>
</dbReference>
<name>A0ABU4RYB6_9GAMM</name>
<accession>A0ABU4RYB6</accession>
<evidence type="ECO:0000313" key="4">
    <source>
        <dbReference type="Proteomes" id="UP001273505"/>
    </source>
</evidence>
<feature type="chain" id="PRO_5046747085" evidence="1">
    <location>
        <begin position="25"/>
        <end position="161"/>
    </location>
</feature>
<dbReference type="InterPro" id="IPR011622">
    <property type="entry name" value="7TMR_DISM_rcpt_extracell_dom2"/>
</dbReference>
<dbReference type="Proteomes" id="UP001273505">
    <property type="component" value="Unassembled WGS sequence"/>
</dbReference>
<gene>
    <name evidence="3" type="ORF">SCD92_04680</name>
</gene>
<evidence type="ECO:0000313" key="3">
    <source>
        <dbReference type="EMBL" id="MDX6848643.1"/>
    </source>
</evidence>
<feature type="signal peptide" evidence="1">
    <location>
        <begin position="1"/>
        <end position="24"/>
    </location>
</feature>
<reference evidence="3 4" key="1">
    <citation type="submission" date="2023-11" db="EMBL/GenBank/DDBJ databases">
        <title>Gilvimarinus fulvus sp. nov., isolated from the surface of Kelp.</title>
        <authorList>
            <person name="Sun Y.Y."/>
            <person name="Gong Y."/>
            <person name="Du Z.J."/>
        </authorList>
    </citation>
    <scope>NUCLEOTIDE SEQUENCE [LARGE SCALE GENOMIC DNA]</scope>
    <source>
        <strain evidence="3 4">SDUM040013</strain>
    </source>
</reference>
<keyword evidence="1" id="KW-0732">Signal</keyword>
<comment type="caution">
    <text evidence="3">The sequence shown here is derived from an EMBL/GenBank/DDBJ whole genome shotgun (WGS) entry which is preliminary data.</text>
</comment>
<sequence>MLTNTFMRQFLCVLLLFFSAFAMANQHGKSNTLEQLDAQVLLKAPALSIDQAVSDTRWQSYQKRDSNQGIGNQLYWLRFAVANNSDAPNFYILSTETTYIDNIIVYQRTDANKPFTVTALSDREPFAQRPLFYRTLATPLQIPAISSSEIYIQAFNSNLIQ</sequence>
<dbReference type="RefSeq" id="WP_302724638.1">
    <property type="nucleotide sequence ID" value="NZ_JAULRU010000823.1"/>
</dbReference>
<organism evidence="3 4">
    <name type="scientific">Gilvimarinus gilvus</name>
    <dbReference type="NCBI Taxonomy" id="3058038"/>
    <lineage>
        <taxon>Bacteria</taxon>
        <taxon>Pseudomonadati</taxon>
        <taxon>Pseudomonadota</taxon>
        <taxon>Gammaproteobacteria</taxon>
        <taxon>Cellvibrionales</taxon>
        <taxon>Cellvibrionaceae</taxon>
        <taxon>Gilvimarinus</taxon>
    </lineage>
</organism>
<evidence type="ECO:0000256" key="1">
    <source>
        <dbReference type="SAM" id="SignalP"/>
    </source>
</evidence>
<keyword evidence="4" id="KW-1185">Reference proteome</keyword>
<dbReference type="EMBL" id="JAXAFO010000005">
    <property type="protein sequence ID" value="MDX6848643.1"/>
    <property type="molecule type" value="Genomic_DNA"/>
</dbReference>
<evidence type="ECO:0000259" key="2">
    <source>
        <dbReference type="Pfam" id="PF07696"/>
    </source>
</evidence>
<feature type="domain" description="7TM-DISM receptor extracellular" evidence="2">
    <location>
        <begin position="46"/>
        <end position="155"/>
    </location>
</feature>
<protein>
    <submittedName>
        <fullName evidence="3">7TM-DISM domain-containing protein</fullName>
    </submittedName>
</protein>
<proteinExistence type="predicted"/>